<dbReference type="EMBL" id="MU620976">
    <property type="protein sequence ID" value="KAI8575588.1"/>
    <property type="molecule type" value="Genomic_DNA"/>
</dbReference>
<dbReference type="RefSeq" id="XP_051440592.1">
    <property type="nucleotide sequence ID" value="XM_051592257.1"/>
</dbReference>
<accession>A0AAD5E1L9</accession>
<organism evidence="2 3">
    <name type="scientific">Umbelopsis ramanniana AG</name>
    <dbReference type="NCBI Taxonomy" id="1314678"/>
    <lineage>
        <taxon>Eukaryota</taxon>
        <taxon>Fungi</taxon>
        <taxon>Fungi incertae sedis</taxon>
        <taxon>Mucoromycota</taxon>
        <taxon>Mucoromycotina</taxon>
        <taxon>Umbelopsidomycetes</taxon>
        <taxon>Umbelopsidales</taxon>
        <taxon>Umbelopsidaceae</taxon>
        <taxon>Umbelopsis</taxon>
    </lineage>
</organism>
<proteinExistence type="predicted"/>
<reference evidence="2" key="2">
    <citation type="journal article" date="2022" name="Proc. Natl. Acad. Sci. U.S.A.">
        <title>Diploid-dominant life cycles characterize the early evolution of Fungi.</title>
        <authorList>
            <person name="Amses K.R."/>
            <person name="Simmons D.R."/>
            <person name="Longcore J.E."/>
            <person name="Mondo S.J."/>
            <person name="Seto K."/>
            <person name="Jeronimo G.H."/>
            <person name="Bonds A.E."/>
            <person name="Quandt C.A."/>
            <person name="Davis W.J."/>
            <person name="Chang Y."/>
            <person name="Federici B.A."/>
            <person name="Kuo A."/>
            <person name="LaButti K."/>
            <person name="Pangilinan J."/>
            <person name="Andreopoulos W."/>
            <person name="Tritt A."/>
            <person name="Riley R."/>
            <person name="Hundley H."/>
            <person name="Johnson J."/>
            <person name="Lipzen A."/>
            <person name="Barry K."/>
            <person name="Lang B.F."/>
            <person name="Cuomo C.A."/>
            <person name="Buchler N.E."/>
            <person name="Grigoriev I.V."/>
            <person name="Spatafora J.W."/>
            <person name="Stajich J.E."/>
            <person name="James T.Y."/>
        </authorList>
    </citation>
    <scope>NUCLEOTIDE SEQUENCE</scope>
    <source>
        <strain evidence="2">AG</strain>
    </source>
</reference>
<feature type="transmembrane region" description="Helical" evidence="1">
    <location>
        <begin position="12"/>
        <end position="28"/>
    </location>
</feature>
<evidence type="ECO:0000313" key="2">
    <source>
        <dbReference type="EMBL" id="KAI8575588.1"/>
    </source>
</evidence>
<keyword evidence="1" id="KW-0472">Membrane</keyword>
<protein>
    <submittedName>
        <fullName evidence="2">Uncharacterized protein</fullName>
    </submittedName>
</protein>
<gene>
    <name evidence="2" type="ORF">K450DRAFT_261054</name>
</gene>
<dbReference type="AlphaFoldDB" id="A0AAD5E1L9"/>
<keyword evidence="1" id="KW-1133">Transmembrane helix</keyword>
<keyword evidence="1" id="KW-0812">Transmembrane</keyword>
<name>A0AAD5E1L9_UMBRA</name>
<evidence type="ECO:0000313" key="3">
    <source>
        <dbReference type="Proteomes" id="UP001206595"/>
    </source>
</evidence>
<sequence length="150" mass="17731">MDQKKSTHVTQHWLCMHMLPLVCVYFTTGRLLQLLSRLFDRWSFLPNPYYNLLIFVILLIIHHIKKNHQRHILIQIDKHDRKKKKTSAYTSYSFGKKSRRWRRKLSLRIPQGNDTVKVGIERDGSREIYGICRVIVSSGEKAINVAGSWL</sequence>
<comment type="caution">
    <text evidence="2">The sequence shown here is derived from an EMBL/GenBank/DDBJ whole genome shotgun (WGS) entry which is preliminary data.</text>
</comment>
<feature type="transmembrane region" description="Helical" evidence="1">
    <location>
        <begin position="48"/>
        <end position="64"/>
    </location>
</feature>
<keyword evidence="3" id="KW-1185">Reference proteome</keyword>
<evidence type="ECO:0000256" key="1">
    <source>
        <dbReference type="SAM" id="Phobius"/>
    </source>
</evidence>
<dbReference type="Proteomes" id="UP001206595">
    <property type="component" value="Unassembled WGS sequence"/>
</dbReference>
<reference evidence="2" key="1">
    <citation type="submission" date="2021-06" db="EMBL/GenBank/DDBJ databases">
        <authorList>
            <consortium name="DOE Joint Genome Institute"/>
            <person name="Mondo S.J."/>
            <person name="Amses K.R."/>
            <person name="Simmons D.R."/>
            <person name="Longcore J.E."/>
            <person name="Seto K."/>
            <person name="Alves G.H."/>
            <person name="Bonds A.E."/>
            <person name="Quandt C.A."/>
            <person name="Davis W.J."/>
            <person name="Chang Y."/>
            <person name="Letcher P.M."/>
            <person name="Powell M.J."/>
            <person name="Kuo A."/>
            <person name="Labutti K."/>
            <person name="Pangilinan J."/>
            <person name="Andreopoulos W."/>
            <person name="Tritt A."/>
            <person name="Riley R."/>
            <person name="Hundley H."/>
            <person name="Johnson J."/>
            <person name="Lipzen A."/>
            <person name="Barry K."/>
            <person name="Berbee M.L."/>
            <person name="Buchler N.E."/>
            <person name="Grigoriev I.V."/>
            <person name="Spatafora J.W."/>
            <person name="Stajich J.E."/>
            <person name="James T.Y."/>
        </authorList>
    </citation>
    <scope>NUCLEOTIDE SEQUENCE</scope>
    <source>
        <strain evidence="2">AG</strain>
    </source>
</reference>
<dbReference type="GeneID" id="75917600"/>